<dbReference type="InterPro" id="IPR011709">
    <property type="entry name" value="DEAD-box_helicase_OB_fold"/>
</dbReference>
<dbReference type="Gene3D" id="1.20.120.1080">
    <property type="match status" value="1"/>
</dbReference>
<evidence type="ECO:0000256" key="2">
    <source>
        <dbReference type="ARBA" id="ARBA00022664"/>
    </source>
</evidence>
<keyword evidence="3" id="KW-0547">Nucleotide-binding</keyword>
<protein>
    <recommendedName>
        <fullName evidence="1">RNA helicase</fullName>
        <ecNumber evidence="1">3.6.4.13</ecNumber>
    </recommendedName>
</protein>
<dbReference type="Gene3D" id="3.40.50.300">
    <property type="entry name" value="P-loop containing nucleotide triphosphate hydrolases"/>
    <property type="match status" value="2"/>
</dbReference>
<dbReference type="InterPro" id="IPR014001">
    <property type="entry name" value="Helicase_ATP-bd"/>
</dbReference>
<evidence type="ECO:0000256" key="8">
    <source>
        <dbReference type="SAM" id="MobiDB-lite"/>
    </source>
</evidence>
<dbReference type="SUPFAM" id="SSF52540">
    <property type="entry name" value="P-loop containing nucleoside triphosphate hydrolases"/>
    <property type="match status" value="1"/>
</dbReference>
<keyword evidence="6" id="KW-0067">ATP-binding</keyword>
<dbReference type="GO" id="GO:0016787">
    <property type="term" value="F:hydrolase activity"/>
    <property type="evidence" value="ECO:0007669"/>
    <property type="project" value="UniProtKB-KW"/>
</dbReference>
<dbReference type="PROSITE" id="PS00690">
    <property type="entry name" value="DEAH_ATP_HELICASE"/>
    <property type="match status" value="1"/>
</dbReference>
<dbReference type="InterPro" id="IPR011545">
    <property type="entry name" value="DEAD/DEAH_box_helicase_dom"/>
</dbReference>
<evidence type="ECO:0000313" key="12">
    <source>
        <dbReference type="Proteomes" id="UP001445335"/>
    </source>
</evidence>
<dbReference type="FunFam" id="3.40.50.300:FF:000145">
    <property type="entry name" value="probable ATP-dependent RNA helicase DHX40"/>
    <property type="match status" value="1"/>
</dbReference>
<dbReference type="Pfam" id="PF00271">
    <property type="entry name" value="Helicase_C"/>
    <property type="match status" value="1"/>
</dbReference>
<feature type="region of interest" description="Disordered" evidence="8">
    <location>
        <begin position="572"/>
        <end position="603"/>
    </location>
</feature>
<dbReference type="EMBL" id="JALJOU010000075">
    <property type="protein sequence ID" value="KAK9825346.1"/>
    <property type="molecule type" value="Genomic_DNA"/>
</dbReference>
<dbReference type="GO" id="GO:0016593">
    <property type="term" value="C:Cdc73/Paf1 complex"/>
    <property type="evidence" value="ECO:0007669"/>
    <property type="project" value="InterPro"/>
</dbReference>
<feature type="region of interest" description="Disordered" evidence="8">
    <location>
        <begin position="819"/>
        <end position="845"/>
    </location>
</feature>
<dbReference type="GO" id="GO:0005524">
    <property type="term" value="F:ATP binding"/>
    <property type="evidence" value="ECO:0007669"/>
    <property type="project" value="UniProtKB-KW"/>
</dbReference>
<evidence type="ECO:0000313" key="11">
    <source>
        <dbReference type="EMBL" id="KAK9825346.1"/>
    </source>
</evidence>
<dbReference type="PANTHER" id="PTHR18934">
    <property type="entry name" value="ATP-DEPENDENT RNA HELICASE"/>
    <property type="match status" value="1"/>
</dbReference>
<dbReference type="GO" id="GO:0006397">
    <property type="term" value="P:mRNA processing"/>
    <property type="evidence" value="ECO:0007669"/>
    <property type="project" value="UniProtKB-KW"/>
</dbReference>
<dbReference type="Pfam" id="PF00270">
    <property type="entry name" value="DEAD"/>
    <property type="match status" value="1"/>
</dbReference>
<feature type="domain" description="Helicase C-terminal" evidence="10">
    <location>
        <begin position="210"/>
        <end position="387"/>
    </location>
</feature>
<dbReference type="FunFam" id="3.40.50.300:FF:000615">
    <property type="entry name" value="pre-mRNA-splicing factor ATP-dependent RNA helicase DEAH7"/>
    <property type="match status" value="1"/>
</dbReference>
<dbReference type="Pfam" id="PF07717">
    <property type="entry name" value="OB_NTP_bind"/>
    <property type="match status" value="1"/>
</dbReference>
<dbReference type="SMART" id="SM00847">
    <property type="entry name" value="HA2"/>
    <property type="match status" value="1"/>
</dbReference>
<organism evidence="11 12">
    <name type="scientific">Elliptochloris bilobata</name>
    <dbReference type="NCBI Taxonomy" id="381761"/>
    <lineage>
        <taxon>Eukaryota</taxon>
        <taxon>Viridiplantae</taxon>
        <taxon>Chlorophyta</taxon>
        <taxon>core chlorophytes</taxon>
        <taxon>Trebouxiophyceae</taxon>
        <taxon>Trebouxiophyceae incertae sedis</taxon>
        <taxon>Elliptochloris clade</taxon>
        <taxon>Elliptochloris</taxon>
    </lineage>
</organism>
<dbReference type="InterPro" id="IPR007133">
    <property type="entry name" value="RNA_pol_II-assoc_Paf1"/>
</dbReference>
<evidence type="ECO:0000259" key="10">
    <source>
        <dbReference type="PROSITE" id="PS51194"/>
    </source>
</evidence>
<dbReference type="Pfam" id="PF03985">
    <property type="entry name" value="Paf1"/>
    <property type="match status" value="1"/>
</dbReference>
<sequence length="845" mass="92515">MAGPGAAGAGAALPVREYAQQIIETISQNPVAVVIGETGSGKTTQIAQLLDEAGFSKGGRIAVTQPRRVAAVSVGRRVAQEMGCEVGQEVGYAVRFEERTSRSTRITYLTDGTLMRELLDDPQLRKYAVVVLDEAHERTLNTDILFGVLKQLVRTRKPKLRLVVTSATLDGDKFSAYYGGCPVLTVPGRCHPVAIVHARENHDRDHLQASVDTVMDIHEHQPPGDILLFLTGQAEIDKAVRLLNEAVAVLPEGACDDLLVLPIYSALPLEMQARVFAPPPLGCRRVVVATNIAETSITIDGVAYVVDPGLVKQKSYNPHTGLDSLDVVPISRVQATQRAGRAGRTGPGTCFRLYTAAFFEREMLNATVPEIQRTSLLSAVLYLKNLPLAVDVLGFDYLDPPGRGALEDALRQLYLLDALDGDGRVTALGRAMSALPLEPSLARSLLAAVDLDCLPDAITIAAMLSAESVFAGNRGPEQLARGEQGAGRAGAREQQAQLRQGIPEAGRKQLKELMAEGLGDHVLYLRLFQAWERTGWSAEWCRELGLDLRGMRFAKDVRRQLEAIAGPDGASLLKTAEGVPSGAAAPDSPGERARKRRRSEDRGAERLRRALMMGFANRLARRMPQHNGYKTLGVGATLAQLHPATARIAADDSGLLPEWLIYHELVATARHNMLKPTERLQLAERATVKSYSLRKQDGGQDQFVAYLLPMDLSRRADEAGPSREPDESEYEWVREYTYKVQNAEDRTNFWFLFSDDRVTYCDLNTRLDLKKRSRARKEGESEFQRPSQIVLKRLPTDAVDGPAKRVRGSMIDADMELAEGRSPAASNGQVEAHAAAWMAHPADSE</sequence>
<dbReference type="GO" id="GO:0003723">
    <property type="term" value="F:RNA binding"/>
    <property type="evidence" value="ECO:0007669"/>
    <property type="project" value="TreeGrafter"/>
</dbReference>
<dbReference type="AlphaFoldDB" id="A0AAW1QV62"/>
<evidence type="ECO:0000256" key="6">
    <source>
        <dbReference type="ARBA" id="ARBA00022840"/>
    </source>
</evidence>
<dbReference type="Pfam" id="PF21010">
    <property type="entry name" value="HA2_C"/>
    <property type="match status" value="1"/>
</dbReference>
<dbReference type="PROSITE" id="PS51194">
    <property type="entry name" value="HELICASE_CTER"/>
    <property type="match status" value="1"/>
</dbReference>
<dbReference type="InterPro" id="IPR001650">
    <property type="entry name" value="Helicase_C-like"/>
</dbReference>
<evidence type="ECO:0000256" key="3">
    <source>
        <dbReference type="ARBA" id="ARBA00022741"/>
    </source>
</evidence>
<dbReference type="SMART" id="SM00487">
    <property type="entry name" value="DEXDc"/>
    <property type="match status" value="1"/>
</dbReference>
<dbReference type="GO" id="GO:0006368">
    <property type="term" value="P:transcription elongation by RNA polymerase II"/>
    <property type="evidence" value="ECO:0007669"/>
    <property type="project" value="InterPro"/>
</dbReference>
<dbReference type="InterPro" id="IPR048333">
    <property type="entry name" value="HA2_WH"/>
</dbReference>
<dbReference type="CDD" id="cd18791">
    <property type="entry name" value="SF2_C_RHA"/>
    <property type="match status" value="1"/>
</dbReference>
<dbReference type="InterPro" id="IPR027417">
    <property type="entry name" value="P-loop_NTPase"/>
</dbReference>
<dbReference type="PROSITE" id="PS51192">
    <property type="entry name" value="HELICASE_ATP_BIND_1"/>
    <property type="match status" value="1"/>
</dbReference>
<evidence type="ECO:0000256" key="1">
    <source>
        <dbReference type="ARBA" id="ARBA00012552"/>
    </source>
</evidence>
<accession>A0AAW1QV62</accession>
<keyword evidence="2" id="KW-0507">mRNA processing</keyword>
<name>A0AAW1QV62_9CHLO</name>
<evidence type="ECO:0000259" key="9">
    <source>
        <dbReference type="PROSITE" id="PS51192"/>
    </source>
</evidence>
<dbReference type="SMART" id="SM00490">
    <property type="entry name" value="HELICc"/>
    <property type="match status" value="1"/>
</dbReference>
<dbReference type="Pfam" id="PF04408">
    <property type="entry name" value="WHD_HA2"/>
    <property type="match status" value="1"/>
</dbReference>
<dbReference type="Proteomes" id="UP001445335">
    <property type="component" value="Unassembled WGS sequence"/>
</dbReference>
<gene>
    <name evidence="11" type="ORF">WJX81_000197</name>
</gene>
<evidence type="ECO:0000256" key="5">
    <source>
        <dbReference type="ARBA" id="ARBA00022806"/>
    </source>
</evidence>
<dbReference type="PANTHER" id="PTHR18934:SF234">
    <property type="entry name" value="PRE-MRNA-SPLICING FACTOR ATP-DEPENDENT RNA HELICASE DEAH4-RELATED"/>
    <property type="match status" value="1"/>
</dbReference>
<proteinExistence type="predicted"/>
<keyword evidence="4" id="KW-0378">Hydrolase</keyword>
<dbReference type="InterPro" id="IPR002464">
    <property type="entry name" value="DNA/RNA_helicase_DEAH_CS"/>
</dbReference>
<feature type="compositionally biased region" description="Low complexity" evidence="8">
    <location>
        <begin position="832"/>
        <end position="845"/>
    </location>
</feature>
<dbReference type="EC" id="3.6.4.13" evidence="1"/>
<dbReference type="GO" id="GO:0003724">
    <property type="term" value="F:RNA helicase activity"/>
    <property type="evidence" value="ECO:0007669"/>
    <property type="project" value="UniProtKB-EC"/>
</dbReference>
<dbReference type="InterPro" id="IPR007502">
    <property type="entry name" value="Helicase-assoc_dom"/>
</dbReference>
<comment type="caution">
    <text evidence="11">The sequence shown here is derived from an EMBL/GenBank/DDBJ whole genome shotgun (WGS) entry which is preliminary data.</text>
</comment>
<keyword evidence="5" id="KW-0347">Helicase</keyword>
<reference evidence="11 12" key="1">
    <citation type="journal article" date="2024" name="Nat. Commun.">
        <title>Phylogenomics reveals the evolutionary origins of lichenization in chlorophyte algae.</title>
        <authorList>
            <person name="Puginier C."/>
            <person name="Libourel C."/>
            <person name="Otte J."/>
            <person name="Skaloud P."/>
            <person name="Haon M."/>
            <person name="Grisel S."/>
            <person name="Petersen M."/>
            <person name="Berrin J.G."/>
            <person name="Delaux P.M."/>
            <person name="Dal Grande F."/>
            <person name="Keller J."/>
        </authorList>
    </citation>
    <scope>NUCLEOTIDE SEQUENCE [LARGE SCALE GENOMIC DNA]</scope>
    <source>
        <strain evidence="11 12">SAG 245.80</strain>
    </source>
</reference>
<evidence type="ECO:0000256" key="4">
    <source>
        <dbReference type="ARBA" id="ARBA00022801"/>
    </source>
</evidence>
<feature type="domain" description="Helicase ATP-binding" evidence="9">
    <location>
        <begin position="23"/>
        <end position="187"/>
    </location>
</feature>
<evidence type="ECO:0000256" key="7">
    <source>
        <dbReference type="ARBA" id="ARBA00047984"/>
    </source>
</evidence>
<comment type="catalytic activity">
    <reaction evidence="7">
        <text>ATP + H2O = ADP + phosphate + H(+)</text>
        <dbReference type="Rhea" id="RHEA:13065"/>
        <dbReference type="ChEBI" id="CHEBI:15377"/>
        <dbReference type="ChEBI" id="CHEBI:15378"/>
        <dbReference type="ChEBI" id="CHEBI:30616"/>
        <dbReference type="ChEBI" id="CHEBI:43474"/>
        <dbReference type="ChEBI" id="CHEBI:456216"/>
        <dbReference type="EC" id="3.6.4.13"/>
    </reaction>
</comment>
<keyword evidence="12" id="KW-1185">Reference proteome</keyword>